<keyword evidence="1" id="KW-0106">Calcium</keyword>
<proteinExistence type="predicted"/>
<reference evidence="5" key="1">
    <citation type="submission" date="2012-12" db="EMBL/GenBank/DDBJ databases">
        <authorList>
            <person name="Hellsten U."/>
            <person name="Grimwood J."/>
            <person name="Chapman J.A."/>
            <person name="Shapiro H."/>
            <person name="Aerts A."/>
            <person name="Otillar R.P."/>
            <person name="Terry A.Y."/>
            <person name="Boore J.L."/>
            <person name="Simakov O."/>
            <person name="Marletaz F."/>
            <person name="Cho S.-J."/>
            <person name="Edsinger-Gonzales E."/>
            <person name="Havlak P."/>
            <person name="Kuo D.-H."/>
            <person name="Larsson T."/>
            <person name="Lv J."/>
            <person name="Arendt D."/>
            <person name="Savage R."/>
            <person name="Osoegawa K."/>
            <person name="de Jong P."/>
            <person name="Lindberg D.R."/>
            <person name="Seaver E.C."/>
            <person name="Weisblat D.A."/>
            <person name="Putnam N.H."/>
            <person name="Grigoriev I.V."/>
            <person name="Rokhsar D.S."/>
        </authorList>
    </citation>
    <scope>NUCLEOTIDE SEQUENCE</scope>
    <source>
        <strain evidence="5">I ESC-2004</strain>
    </source>
</reference>
<dbReference type="InterPro" id="IPR011992">
    <property type="entry name" value="EF-hand-dom_pair"/>
</dbReference>
<dbReference type="OrthoDB" id="26525at2759"/>
<feature type="domain" description="EF-hand" evidence="2">
    <location>
        <begin position="1"/>
        <end position="34"/>
    </location>
</feature>
<reference evidence="4" key="3">
    <citation type="submission" date="2015-06" db="UniProtKB">
        <authorList>
            <consortium name="EnsemblMetazoa"/>
        </authorList>
    </citation>
    <scope>IDENTIFICATION</scope>
</reference>
<keyword evidence="5" id="KW-1185">Reference proteome</keyword>
<dbReference type="HOGENOM" id="CLU_152136_0_0_1"/>
<evidence type="ECO:0000313" key="3">
    <source>
        <dbReference type="EMBL" id="ELU05212.1"/>
    </source>
</evidence>
<dbReference type="EMBL" id="AMQN01007930">
    <property type="status" value="NOT_ANNOTATED_CDS"/>
    <property type="molecule type" value="Genomic_DNA"/>
</dbReference>
<feature type="domain" description="EF-hand" evidence="2">
    <location>
        <begin position="54"/>
        <end position="89"/>
    </location>
</feature>
<dbReference type="GO" id="GO:0005509">
    <property type="term" value="F:calcium ion binding"/>
    <property type="evidence" value="ECO:0007669"/>
    <property type="project" value="InterPro"/>
</dbReference>
<gene>
    <name evidence="3" type="ORF">CAPTEDRAFT_211623</name>
</gene>
<evidence type="ECO:0000259" key="2">
    <source>
        <dbReference type="PROSITE" id="PS50222"/>
    </source>
</evidence>
<organism evidence="3">
    <name type="scientific">Capitella teleta</name>
    <name type="common">Polychaete worm</name>
    <dbReference type="NCBI Taxonomy" id="283909"/>
    <lineage>
        <taxon>Eukaryota</taxon>
        <taxon>Metazoa</taxon>
        <taxon>Spiralia</taxon>
        <taxon>Lophotrochozoa</taxon>
        <taxon>Annelida</taxon>
        <taxon>Polychaeta</taxon>
        <taxon>Sedentaria</taxon>
        <taxon>Scolecida</taxon>
        <taxon>Capitellidae</taxon>
        <taxon>Capitella</taxon>
    </lineage>
</organism>
<accession>R7UMQ7</accession>
<dbReference type="PROSITE" id="PS50222">
    <property type="entry name" value="EF_HAND_2"/>
    <property type="match status" value="2"/>
</dbReference>
<evidence type="ECO:0000313" key="4">
    <source>
        <dbReference type="EnsemblMetazoa" id="CapteP211623"/>
    </source>
</evidence>
<evidence type="ECO:0000313" key="5">
    <source>
        <dbReference type="Proteomes" id="UP000014760"/>
    </source>
</evidence>
<dbReference type="SUPFAM" id="SSF47473">
    <property type="entry name" value="EF-hand"/>
    <property type="match status" value="1"/>
</dbReference>
<sequence>MSVAEVMYSKIDSDGSGSIDQSEWDAIFKTFDKDGSGTCDEAEWVAGFTAVFGGSADSAKKAFSKLDTDKSGDISIAEICDFFKKMDDDGNGSISKDEFVGVWSKNDAAFFETHCRFLRPTFSNGVSWSTEIKRAFSVSFC</sequence>
<name>R7UMQ7_CAPTE</name>
<dbReference type="Pfam" id="PF13499">
    <property type="entry name" value="EF-hand_7"/>
    <property type="match status" value="1"/>
</dbReference>
<dbReference type="AlphaFoldDB" id="R7UMQ7"/>
<dbReference type="EnsemblMetazoa" id="CapteT211623">
    <property type="protein sequence ID" value="CapteP211623"/>
    <property type="gene ID" value="CapteG211623"/>
</dbReference>
<dbReference type="SMART" id="SM00054">
    <property type="entry name" value="EFh"/>
    <property type="match status" value="2"/>
</dbReference>
<dbReference type="EMBL" id="KB301731">
    <property type="protein sequence ID" value="ELU05212.1"/>
    <property type="molecule type" value="Genomic_DNA"/>
</dbReference>
<dbReference type="InterPro" id="IPR018247">
    <property type="entry name" value="EF_Hand_1_Ca_BS"/>
</dbReference>
<dbReference type="InterPro" id="IPR002048">
    <property type="entry name" value="EF_hand_dom"/>
</dbReference>
<protein>
    <recommendedName>
        <fullName evidence="2">EF-hand domain-containing protein</fullName>
    </recommendedName>
</protein>
<dbReference type="Proteomes" id="UP000014760">
    <property type="component" value="Unassembled WGS sequence"/>
</dbReference>
<dbReference type="Gene3D" id="1.10.238.10">
    <property type="entry name" value="EF-hand"/>
    <property type="match status" value="3"/>
</dbReference>
<evidence type="ECO:0000256" key="1">
    <source>
        <dbReference type="ARBA" id="ARBA00022837"/>
    </source>
</evidence>
<reference evidence="3 5" key="2">
    <citation type="journal article" date="2013" name="Nature">
        <title>Insights into bilaterian evolution from three spiralian genomes.</title>
        <authorList>
            <person name="Simakov O."/>
            <person name="Marletaz F."/>
            <person name="Cho S.J."/>
            <person name="Edsinger-Gonzales E."/>
            <person name="Havlak P."/>
            <person name="Hellsten U."/>
            <person name="Kuo D.H."/>
            <person name="Larsson T."/>
            <person name="Lv J."/>
            <person name="Arendt D."/>
            <person name="Savage R."/>
            <person name="Osoegawa K."/>
            <person name="de Jong P."/>
            <person name="Grimwood J."/>
            <person name="Chapman J.A."/>
            <person name="Shapiro H."/>
            <person name="Aerts A."/>
            <person name="Otillar R.P."/>
            <person name="Terry A.Y."/>
            <person name="Boore J.L."/>
            <person name="Grigoriev I.V."/>
            <person name="Lindberg D.R."/>
            <person name="Seaver E.C."/>
            <person name="Weisblat D.A."/>
            <person name="Putnam N.H."/>
            <person name="Rokhsar D.S."/>
        </authorList>
    </citation>
    <scope>NUCLEOTIDE SEQUENCE</scope>
    <source>
        <strain evidence="3 5">I ESC-2004</strain>
    </source>
</reference>
<dbReference type="PROSITE" id="PS00018">
    <property type="entry name" value="EF_HAND_1"/>
    <property type="match status" value="1"/>
</dbReference>
<dbReference type="OMA" id="THGHIWE"/>